<accession>A0A8T1AP09</accession>
<evidence type="ECO:0000313" key="4">
    <source>
        <dbReference type="Proteomes" id="UP000774804"/>
    </source>
</evidence>
<feature type="region of interest" description="Disordered" evidence="1">
    <location>
        <begin position="101"/>
        <end position="132"/>
    </location>
</feature>
<sequence length="132" mass="12879">MGSTDGDACASSVAEAAEPSLDTVLSVSSAAIDDGSSTCSRLADCSSAKGFSISNDQLSSLGHTNSLGAGIISPATSSPSSTSSNSSKSFVSASHFASSSAAPGAHVSRQAEGQGGSDIGLLHKNANPEMIL</sequence>
<evidence type="ECO:0000256" key="1">
    <source>
        <dbReference type="SAM" id="MobiDB-lite"/>
    </source>
</evidence>
<protein>
    <submittedName>
        <fullName evidence="2">Uncharacterized protein</fullName>
    </submittedName>
</protein>
<dbReference type="EMBL" id="RCMI01001569">
    <property type="protein sequence ID" value="KAG2883425.1"/>
    <property type="molecule type" value="Genomic_DNA"/>
</dbReference>
<evidence type="ECO:0000313" key="2">
    <source>
        <dbReference type="EMBL" id="KAG2883425.1"/>
    </source>
</evidence>
<evidence type="ECO:0000313" key="3">
    <source>
        <dbReference type="EMBL" id="KAG2890393.1"/>
    </source>
</evidence>
<reference evidence="2" key="1">
    <citation type="submission" date="2018-10" db="EMBL/GenBank/DDBJ databases">
        <title>Effector identification in a new, highly contiguous assembly of the strawberry crown rot pathogen Phytophthora cactorum.</title>
        <authorList>
            <person name="Armitage A.D."/>
            <person name="Nellist C.F."/>
            <person name="Bates H."/>
            <person name="Vickerstaff R.J."/>
            <person name="Harrison R.J."/>
        </authorList>
    </citation>
    <scope>NUCLEOTIDE SEQUENCE</scope>
    <source>
        <strain evidence="2">4032</strain>
        <strain evidence="3">4040</strain>
    </source>
</reference>
<dbReference type="EMBL" id="RCMK01001653">
    <property type="protein sequence ID" value="KAG2890393.1"/>
    <property type="molecule type" value="Genomic_DNA"/>
</dbReference>
<dbReference type="Proteomes" id="UP000774804">
    <property type="component" value="Unassembled WGS sequence"/>
</dbReference>
<dbReference type="AlphaFoldDB" id="A0A8T1AP09"/>
<gene>
    <name evidence="2" type="ORF">PC115_g21615</name>
    <name evidence="3" type="ORF">PC117_g24464</name>
</gene>
<dbReference type="Proteomes" id="UP000736787">
    <property type="component" value="Unassembled WGS sequence"/>
</dbReference>
<comment type="caution">
    <text evidence="2">The sequence shown here is derived from an EMBL/GenBank/DDBJ whole genome shotgun (WGS) entry which is preliminary data.</text>
</comment>
<proteinExistence type="predicted"/>
<organism evidence="2 4">
    <name type="scientific">Phytophthora cactorum</name>
    <dbReference type="NCBI Taxonomy" id="29920"/>
    <lineage>
        <taxon>Eukaryota</taxon>
        <taxon>Sar</taxon>
        <taxon>Stramenopiles</taxon>
        <taxon>Oomycota</taxon>
        <taxon>Peronosporomycetes</taxon>
        <taxon>Peronosporales</taxon>
        <taxon>Peronosporaceae</taxon>
        <taxon>Phytophthora</taxon>
    </lineage>
</organism>
<name>A0A8T1AP09_9STRA</name>
<feature type="compositionally biased region" description="Low complexity" evidence="1">
    <location>
        <begin position="73"/>
        <end position="88"/>
    </location>
</feature>
<feature type="region of interest" description="Disordered" evidence="1">
    <location>
        <begin position="69"/>
        <end position="88"/>
    </location>
</feature>